<evidence type="ECO:0000313" key="3">
    <source>
        <dbReference type="EnsemblMetazoa" id="ASIC013862-PA"/>
    </source>
</evidence>
<feature type="region of interest" description="Disordered" evidence="1">
    <location>
        <begin position="1"/>
        <end position="28"/>
    </location>
</feature>
<reference evidence="2 4" key="1">
    <citation type="journal article" date="2014" name="BMC Genomics">
        <title>Genome sequence of Anopheles sinensis provides insight into genetics basis of mosquito competence for malaria parasites.</title>
        <authorList>
            <person name="Zhou D."/>
            <person name="Zhang D."/>
            <person name="Ding G."/>
            <person name="Shi L."/>
            <person name="Hou Q."/>
            <person name="Ye Y."/>
            <person name="Xu Y."/>
            <person name="Zhou H."/>
            <person name="Xiong C."/>
            <person name="Li S."/>
            <person name="Yu J."/>
            <person name="Hong S."/>
            <person name="Yu X."/>
            <person name="Zou P."/>
            <person name="Chen C."/>
            <person name="Chang X."/>
            <person name="Wang W."/>
            <person name="Lv Y."/>
            <person name="Sun Y."/>
            <person name="Ma L."/>
            <person name="Shen B."/>
            <person name="Zhu C."/>
        </authorList>
    </citation>
    <scope>NUCLEOTIDE SEQUENCE [LARGE SCALE GENOMIC DNA]</scope>
</reference>
<reference evidence="3" key="2">
    <citation type="submission" date="2020-05" db="UniProtKB">
        <authorList>
            <consortium name="EnsemblMetazoa"/>
        </authorList>
    </citation>
    <scope>IDENTIFICATION</scope>
</reference>
<sequence>MQNPCPARNVAEDGGGPSPPPSQSQFTAIRPPLRGEFPATAFAFEGDRTGEAEDNLTTVSRFFTGDSCMRSVVQVRP</sequence>
<dbReference type="VEuPathDB" id="VectorBase:ASIC013862"/>
<dbReference type="Proteomes" id="UP000030765">
    <property type="component" value="Unassembled WGS sequence"/>
</dbReference>
<proteinExistence type="predicted"/>
<dbReference type="EnsemblMetazoa" id="ASIC013862-RA">
    <property type="protein sequence ID" value="ASIC013862-PA"/>
    <property type="gene ID" value="ASIC013862"/>
</dbReference>
<dbReference type="EMBL" id="ATLV01020904">
    <property type="status" value="NOT_ANNOTATED_CDS"/>
    <property type="molecule type" value="Genomic_DNA"/>
</dbReference>
<dbReference type="EMBL" id="KE525309">
    <property type="protein sequence ID" value="KFB45899.1"/>
    <property type="molecule type" value="Genomic_DNA"/>
</dbReference>
<keyword evidence="4" id="KW-1185">Reference proteome</keyword>
<organism evidence="2">
    <name type="scientific">Anopheles sinensis</name>
    <name type="common">Mosquito</name>
    <dbReference type="NCBI Taxonomy" id="74873"/>
    <lineage>
        <taxon>Eukaryota</taxon>
        <taxon>Metazoa</taxon>
        <taxon>Ecdysozoa</taxon>
        <taxon>Arthropoda</taxon>
        <taxon>Hexapoda</taxon>
        <taxon>Insecta</taxon>
        <taxon>Pterygota</taxon>
        <taxon>Neoptera</taxon>
        <taxon>Endopterygota</taxon>
        <taxon>Diptera</taxon>
        <taxon>Nematocera</taxon>
        <taxon>Culicoidea</taxon>
        <taxon>Culicidae</taxon>
        <taxon>Anophelinae</taxon>
        <taxon>Anopheles</taxon>
    </lineage>
</organism>
<evidence type="ECO:0000313" key="4">
    <source>
        <dbReference type="Proteomes" id="UP000030765"/>
    </source>
</evidence>
<gene>
    <name evidence="2" type="ORF">ZHAS_00013862</name>
</gene>
<protein>
    <submittedName>
        <fullName evidence="2 3">Centriolin isoform X5</fullName>
    </submittedName>
</protein>
<dbReference type="AlphaFoldDB" id="A0A084W6Q5"/>
<evidence type="ECO:0000256" key="1">
    <source>
        <dbReference type="SAM" id="MobiDB-lite"/>
    </source>
</evidence>
<accession>A0A084W6Q5</accession>
<evidence type="ECO:0000313" key="2">
    <source>
        <dbReference type="EMBL" id="KFB45899.1"/>
    </source>
</evidence>
<name>A0A084W6Q5_ANOSI</name>